<dbReference type="Pfam" id="PF10728">
    <property type="entry name" value="DUF2520"/>
    <property type="match status" value="1"/>
</dbReference>
<comment type="caution">
    <text evidence="3">The sequence shown here is derived from an EMBL/GenBank/DDBJ whole genome shotgun (WGS) entry which is preliminary data.</text>
</comment>
<organism evidence="3 4">
    <name type="scientific">Ilyomonas limi</name>
    <dbReference type="NCBI Taxonomy" id="2575867"/>
    <lineage>
        <taxon>Bacteria</taxon>
        <taxon>Pseudomonadati</taxon>
        <taxon>Bacteroidota</taxon>
        <taxon>Chitinophagia</taxon>
        <taxon>Chitinophagales</taxon>
        <taxon>Chitinophagaceae</taxon>
        <taxon>Ilyomonas</taxon>
    </lineage>
</organism>
<feature type="domain" description="Putative oxidoreductase/dehydrogenase Rossmann-like" evidence="1">
    <location>
        <begin position="2"/>
        <end position="105"/>
    </location>
</feature>
<dbReference type="Gene3D" id="1.10.1040.20">
    <property type="entry name" value="ProC-like, C-terminal domain"/>
    <property type="match status" value="1"/>
</dbReference>
<evidence type="ECO:0000259" key="1">
    <source>
        <dbReference type="Pfam" id="PF10727"/>
    </source>
</evidence>
<sequence>MKIVIVGTGNVAQVLGKMLSKANHTILQVFGRNQQSLNECAAILQAMPITGFNQINTEAEVCIIATSDSAIAAIAAQLHLPNTIIVHTSGGISINVLQKHKQYGVMYPLQSLRKELPYLPEVPLFVDGNNEEIIATITALAKTIAAEVHWAGDAERLKLHIAAVFCSNFINHLFALANQFCNSEHLHFNYLRPLIHETVHRMQFEAPENLQTGPAVRNDETTIQRHLQVLQSYPLLANVYEVLTLSIKNWQVKG</sequence>
<name>A0A4U3L720_9BACT</name>
<protein>
    <submittedName>
        <fullName evidence="3">DUF2520 domain-containing protein</fullName>
    </submittedName>
</protein>
<evidence type="ECO:0000259" key="2">
    <source>
        <dbReference type="Pfam" id="PF10728"/>
    </source>
</evidence>
<dbReference type="PANTHER" id="PTHR40459">
    <property type="entry name" value="CONSERVED HYPOTHETICAL ALANINE AND LEUCINE RICH PROTEIN"/>
    <property type="match status" value="1"/>
</dbReference>
<dbReference type="PANTHER" id="PTHR40459:SF1">
    <property type="entry name" value="CONSERVED HYPOTHETICAL ALANINE AND LEUCINE RICH PROTEIN"/>
    <property type="match status" value="1"/>
</dbReference>
<dbReference type="Proteomes" id="UP000305848">
    <property type="component" value="Unassembled WGS sequence"/>
</dbReference>
<keyword evidence="4" id="KW-1185">Reference proteome</keyword>
<dbReference type="EMBL" id="SZQL01000002">
    <property type="protein sequence ID" value="TKK70812.1"/>
    <property type="molecule type" value="Genomic_DNA"/>
</dbReference>
<dbReference type="InterPro" id="IPR018931">
    <property type="entry name" value="DUF2520"/>
</dbReference>
<reference evidence="3 4" key="1">
    <citation type="submission" date="2019-05" db="EMBL/GenBank/DDBJ databases">
        <title>Panacibacter sp. strain 17mud1-8 Genome sequencing and assembly.</title>
        <authorList>
            <person name="Chhetri G."/>
        </authorList>
    </citation>
    <scope>NUCLEOTIDE SEQUENCE [LARGE SCALE GENOMIC DNA]</scope>
    <source>
        <strain evidence="3 4">17mud1-8</strain>
    </source>
</reference>
<dbReference type="InterPro" id="IPR019665">
    <property type="entry name" value="OxRdtase/DH_put_Rossmann_dom"/>
</dbReference>
<proteinExistence type="predicted"/>
<dbReference type="InterPro" id="IPR036291">
    <property type="entry name" value="NAD(P)-bd_dom_sf"/>
</dbReference>
<evidence type="ECO:0000313" key="3">
    <source>
        <dbReference type="EMBL" id="TKK70812.1"/>
    </source>
</evidence>
<accession>A0A4U3L720</accession>
<dbReference type="RefSeq" id="WP_137260411.1">
    <property type="nucleotide sequence ID" value="NZ_SZQL01000002.1"/>
</dbReference>
<dbReference type="InterPro" id="IPR037108">
    <property type="entry name" value="TM1727-like_C_sf"/>
</dbReference>
<dbReference type="Pfam" id="PF10727">
    <property type="entry name" value="Rossmann-like"/>
    <property type="match status" value="1"/>
</dbReference>
<dbReference type="OrthoDB" id="9810755at2"/>
<dbReference type="SUPFAM" id="SSF51735">
    <property type="entry name" value="NAD(P)-binding Rossmann-fold domains"/>
    <property type="match status" value="1"/>
</dbReference>
<dbReference type="Gene3D" id="3.40.50.720">
    <property type="entry name" value="NAD(P)-binding Rossmann-like Domain"/>
    <property type="match status" value="1"/>
</dbReference>
<dbReference type="SUPFAM" id="SSF48179">
    <property type="entry name" value="6-phosphogluconate dehydrogenase C-terminal domain-like"/>
    <property type="match status" value="1"/>
</dbReference>
<feature type="domain" description="DUF2520" evidence="2">
    <location>
        <begin position="123"/>
        <end position="246"/>
    </location>
</feature>
<dbReference type="InterPro" id="IPR008927">
    <property type="entry name" value="6-PGluconate_DH-like_C_sf"/>
</dbReference>
<evidence type="ECO:0000313" key="4">
    <source>
        <dbReference type="Proteomes" id="UP000305848"/>
    </source>
</evidence>
<dbReference type="AlphaFoldDB" id="A0A4U3L720"/>
<gene>
    <name evidence="3" type="ORF">FC093_03710</name>
</gene>